<sequence>MAGRIAGIDVLKVFAVLFVLNSHMGACYGEYAVLATGGAIGDALFFFCSGFTLLLGAPRDFLNWYKRRIARIYPSVLVVGVLACALWGARDDIVEVVTFEKYWFLRCIFFYYLLIFPIKKYFLNRLKTVFGVCAAALAAIYLCFFAREQSGLIYGGGAFREMMYFLFMLAGAIVGRDAGRERVWRLWHLPALILSVGAWYGIVALWGGSAWHVLSVVPLLGVAYFLYSLASSPFFVRCYEMPALGNLLFVAGSLCLEVYLVQRYLFTTALNAWFPLNIPIVMAFVFAVAYGVKALSEFLSQTFDSKPYELKKLLLRK</sequence>
<dbReference type="EMBL" id="DVOG01000047">
    <property type="protein sequence ID" value="HIV03852.1"/>
    <property type="molecule type" value="Genomic_DNA"/>
</dbReference>
<feature type="transmembrane region" description="Helical" evidence="1">
    <location>
        <begin position="102"/>
        <end position="122"/>
    </location>
</feature>
<keyword evidence="3" id="KW-0012">Acyltransferase</keyword>
<dbReference type="InterPro" id="IPR002656">
    <property type="entry name" value="Acyl_transf_3_dom"/>
</dbReference>
<organism evidence="3 4">
    <name type="scientific">Candidatus Spyradosoma merdigallinarum</name>
    <dbReference type="NCBI Taxonomy" id="2840950"/>
    <lineage>
        <taxon>Bacteria</taxon>
        <taxon>Pseudomonadati</taxon>
        <taxon>Verrucomicrobiota</taxon>
        <taxon>Opitutia</taxon>
        <taxon>Opitutia incertae sedis</taxon>
        <taxon>Candidatus Spyradosoma</taxon>
    </lineage>
</organism>
<feature type="transmembrane region" description="Helical" evidence="1">
    <location>
        <begin position="213"/>
        <end position="236"/>
    </location>
</feature>
<dbReference type="AlphaFoldDB" id="A0A9D1T182"/>
<evidence type="ECO:0000313" key="4">
    <source>
        <dbReference type="Proteomes" id="UP000886812"/>
    </source>
</evidence>
<name>A0A9D1T182_9BACT</name>
<dbReference type="Pfam" id="PF01757">
    <property type="entry name" value="Acyl_transf_3"/>
    <property type="match status" value="1"/>
</dbReference>
<keyword evidence="3" id="KW-0808">Transferase</keyword>
<feature type="transmembrane region" description="Helical" evidence="1">
    <location>
        <begin position="153"/>
        <end position="174"/>
    </location>
</feature>
<evidence type="ECO:0000256" key="1">
    <source>
        <dbReference type="SAM" id="Phobius"/>
    </source>
</evidence>
<accession>A0A9D1T182</accession>
<proteinExistence type="predicted"/>
<keyword evidence="1" id="KW-1133">Transmembrane helix</keyword>
<dbReference type="GO" id="GO:0016747">
    <property type="term" value="F:acyltransferase activity, transferring groups other than amino-acyl groups"/>
    <property type="evidence" value="ECO:0007669"/>
    <property type="project" value="InterPro"/>
</dbReference>
<reference evidence="3" key="2">
    <citation type="journal article" date="2021" name="PeerJ">
        <title>Extensive microbial diversity within the chicken gut microbiome revealed by metagenomics and culture.</title>
        <authorList>
            <person name="Gilroy R."/>
            <person name="Ravi A."/>
            <person name="Getino M."/>
            <person name="Pursley I."/>
            <person name="Horton D.L."/>
            <person name="Alikhan N.F."/>
            <person name="Baker D."/>
            <person name="Gharbi K."/>
            <person name="Hall N."/>
            <person name="Watson M."/>
            <person name="Adriaenssens E.M."/>
            <person name="Foster-Nyarko E."/>
            <person name="Jarju S."/>
            <person name="Secka A."/>
            <person name="Antonio M."/>
            <person name="Oren A."/>
            <person name="Chaudhuri R.R."/>
            <person name="La Ragione R."/>
            <person name="Hildebrand F."/>
            <person name="Pallen M.J."/>
        </authorList>
    </citation>
    <scope>NUCLEOTIDE SEQUENCE</scope>
    <source>
        <strain evidence="3">10669</strain>
    </source>
</reference>
<evidence type="ECO:0000259" key="2">
    <source>
        <dbReference type="Pfam" id="PF01757"/>
    </source>
</evidence>
<feature type="domain" description="Acyltransferase 3" evidence="2">
    <location>
        <begin position="6"/>
        <end position="290"/>
    </location>
</feature>
<comment type="caution">
    <text evidence="3">The sequence shown here is derived from an EMBL/GenBank/DDBJ whole genome shotgun (WGS) entry which is preliminary data.</text>
</comment>
<keyword evidence="1" id="KW-0472">Membrane</keyword>
<feature type="transmembrane region" description="Helical" evidence="1">
    <location>
        <begin position="39"/>
        <end position="57"/>
    </location>
</feature>
<feature type="transmembrane region" description="Helical" evidence="1">
    <location>
        <begin position="243"/>
        <end position="261"/>
    </location>
</feature>
<feature type="transmembrane region" description="Helical" evidence="1">
    <location>
        <begin position="129"/>
        <end position="147"/>
    </location>
</feature>
<feature type="transmembrane region" description="Helical" evidence="1">
    <location>
        <begin position="273"/>
        <end position="292"/>
    </location>
</feature>
<evidence type="ECO:0000313" key="3">
    <source>
        <dbReference type="EMBL" id="HIV03852.1"/>
    </source>
</evidence>
<gene>
    <name evidence="3" type="ORF">IAC75_01730</name>
</gene>
<feature type="transmembrane region" description="Helical" evidence="1">
    <location>
        <begin position="69"/>
        <end position="90"/>
    </location>
</feature>
<keyword evidence="1" id="KW-0812">Transmembrane</keyword>
<feature type="transmembrane region" description="Helical" evidence="1">
    <location>
        <begin position="186"/>
        <end position="207"/>
    </location>
</feature>
<dbReference type="Proteomes" id="UP000886812">
    <property type="component" value="Unassembled WGS sequence"/>
</dbReference>
<protein>
    <submittedName>
        <fullName evidence="3">Acyltransferase</fullName>
    </submittedName>
</protein>
<reference evidence="3" key="1">
    <citation type="submission" date="2020-10" db="EMBL/GenBank/DDBJ databases">
        <authorList>
            <person name="Gilroy R."/>
        </authorList>
    </citation>
    <scope>NUCLEOTIDE SEQUENCE</scope>
    <source>
        <strain evidence="3">10669</strain>
    </source>
</reference>